<dbReference type="PROSITE" id="PS00463">
    <property type="entry name" value="ZN2_CY6_FUNGAL_1"/>
    <property type="match status" value="1"/>
</dbReference>
<dbReference type="Proteomes" id="UP001515480">
    <property type="component" value="Unassembled WGS sequence"/>
</dbReference>
<sequence length="401" mass="42393">MVTAETTDAVEATNKEQEAVDGVKGTEDVKGDADDPPPVLAESQTLTCEDTQLVPKDVTAPVADTAGDEPNESDMEPLEPQDEFYPSGERKRVRSACVACHERKLRCVMLKKGVCRHCTEKQRTCTPRIEKKRGRPRNSELRSRPHFYMASGINQLAQIGMHPGCDPNTLGSMPNLSGLQAAQLQQSGSHMMAMPAMANGVVSGGGQPTNFLSQGGGFNQQNVMTPHILPNGQIVMVMPAAMNDANMQGVPSSNAQMVTAKPMPSGANGQSMVVPAVPTPMGMMPMATAIPLHVPMMTASVLKSSQPGGGSNQPQEMTMMPASGMSGEQSYGMASVVPTQRVDMQSFPAQPAQAPQYEADPAMQSRAVPAFNFDGPPGSQPGGPAFQSSAPLFNKPSEIAS</sequence>
<accession>A0AB34K6W8</accession>
<dbReference type="InterPro" id="IPR001138">
    <property type="entry name" value="Zn2Cys6_DnaBD"/>
</dbReference>
<dbReference type="EMBL" id="JBGBPQ010000001">
    <property type="protein sequence ID" value="KAL1530025.1"/>
    <property type="molecule type" value="Genomic_DNA"/>
</dbReference>
<proteinExistence type="predicted"/>
<reference evidence="3 4" key="1">
    <citation type="journal article" date="2024" name="Science">
        <title>Giant polyketide synthase enzymes in the biosynthesis of giant marine polyether toxins.</title>
        <authorList>
            <person name="Fallon T.R."/>
            <person name="Shende V.V."/>
            <person name="Wierzbicki I.H."/>
            <person name="Pendleton A.L."/>
            <person name="Watervoot N.F."/>
            <person name="Auber R.P."/>
            <person name="Gonzalez D.J."/>
            <person name="Wisecaver J.H."/>
            <person name="Moore B.S."/>
        </authorList>
    </citation>
    <scope>NUCLEOTIDE SEQUENCE [LARGE SCALE GENOMIC DNA]</scope>
    <source>
        <strain evidence="3 4">12B1</strain>
    </source>
</reference>
<keyword evidence="4" id="KW-1185">Reference proteome</keyword>
<feature type="domain" description="Zn(2)-C6 fungal-type" evidence="2">
    <location>
        <begin position="96"/>
        <end position="125"/>
    </location>
</feature>
<feature type="region of interest" description="Disordered" evidence="1">
    <location>
        <begin position="348"/>
        <end position="401"/>
    </location>
</feature>
<evidence type="ECO:0000259" key="2">
    <source>
        <dbReference type="PROSITE" id="PS00463"/>
    </source>
</evidence>
<dbReference type="Gene3D" id="4.10.240.10">
    <property type="entry name" value="Zn(2)-C6 fungal-type DNA-binding domain"/>
    <property type="match status" value="1"/>
</dbReference>
<comment type="caution">
    <text evidence="3">The sequence shown here is derived from an EMBL/GenBank/DDBJ whole genome shotgun (WGS) entry which is preliminary data.</text>
</comment>
<evidence type="ECO:0000256" key="1">
    <source>
        <dbReference type="SAM" id="MobiDB-lite"/>
    </source>
</evidence>
<name>A0AB34K6W8_PRYPA</name>
<dbReference type="GO" id="GO:0008270">
    <property type="term" value="F:zinc ion binding"/>
    <property type="evidence" value="ECO:0007669"/>
    <property type="project" value="InterPro"/>
</dbReference>
<dbReference type="CDD" id="cd00067">
    <property type="entry name" value="GAL4"/>
    <property type="match status" value="1"/>
</dbReference>
<feature type="region of interest" description="Disordered" evidence="1">
    <location>
        <begin position="1"/>
        <end position="85"/>
    </location>
</feature>
<organism evidence="3 4">
    <name type="scientific">Prymnesium parvum</name>
    <name type="common">Toxic golden alga</name>
    <dbReference type="NCBI Taxonomy" id="97485"/>
    <lineage>
        <taxon>Eukaryota</taxon>
        <taxon>Haptista</taxon>
        <taxon>Haptophyta</taxon>
        <taxon>Prymnesiophyceae</taxon>
        <taxon>Prymnesiales</taxon>
        <taxon>Prymnesiaceae</taxon>
        <taxon>Prymnesium</taxon>
    </lineage>
</organism>
<dbReference type="GO" id="GO:0000981">
    <property type="term" value="F:DNA-binding transcription factor activity, RNA polymerase II-specific"/>
    <property type="evidence" value="ECO:0007669"/>
    <property type="project" value="InterPro"/>
</dbReference>
<gene>
    <name evidence="3" type="ORF">AB1Y20_000950</name>
</gene>
<protein>
    <recommendedName>
        <fullName evidence="2">Zn(2)-C6 fungal-type domain-containing protein</fullName>
    </recommendedName>
</protein>
<dbReference type="SUPFAM" id="SSF57701">
    <property type="entry name" value="Zn2/Cys6 DNA-binding domain"/>
    <property type="match status" value="1"/>
</dbReference>
<evidence type="ECO:0000313" key="4">
    <source>
        <dbReference type="Proteomes" id="UP001515480"/>
    </source>
</evidence>
<dbReference type="InterPro" id="IPR036864">
    <property type="entry name" value="Zn2-C6_fun-type_DNA-bd_sf"/>
</dbReference>
<feature type="compositionally biased region" description="Basic and acidic residues" evidence="1">
    <location>
        <begin position="24"/>
        <end position="33"/>
    </location>
</feature>
<dbReference type="AlphaFoldDB" id="A0AB34K6W8"/>
<feature type="compositionally biased region" description="Acidic residues" evidence="1">
    <location>
        <begin position="66"/>
        <end position="82"/>
    </location>
</feature>
<feature type="compositionally biased region" description="Low complexity" evidence="1">
    <location>
        <begin position="1"/>
        <end position="12"/>
    </location>
</feature>
<evidence type="ECO:0000313" key="3">
    <source>
        <dbReference type="EMBL" id="KAL1530025.1"/>
    </source>
</evidence>